<sequence>MSAVRNYWTFNRLNSQGKIKIEEIAQAKSFIKQQCSTKANQIPFSDSMMQRHLFALLAQKESTVGLIAQICLRCFISEQIKQVCINLERQFGQNYQFNRYDLFPFVLDDTLDDLKHKGATEYKSMATKILQTFDPKLASLSTWTTRLVRYEQNLNRFLKECGLDLISDWAILNDTDPKQQERIFKEFHHQNDAAIAQASLLLKAYHTIYRQKRLENRKAGIKGKCVTPSSEQLQQIAMFLGLSLTPEQTLTQLQDLAEQLRQYRIAVRRGKLKQESFDHSDILLQVEYQQVTENYEDLDSLAQEEFLNRYLQQFLTCLEQAIAFVVPQWLNLQKVPKKQQFLTALKLFHCQGYSMTDIALAIGLEKQYQVTRLMQLKNFRADIRQHMLQNLPHQIIELAAIYTNPELLQKQEKQIELALEEQVTTMIEEAAAEASMAKNRPVKSIFACSLCRYLNH</sequence>
<evidence type="ECO:0000313" key="2">
    <source>
        <dbReference type="Proteomes" id="UP000239001"/>
    </source>
</evidence>
<dbReference type="EMBL" id="PXOH01000019">
    <property type="protein sequence ID" value="PSF35596.1"/>
    <property type="molecule type" value="Genomic_DNA"/>
</dbReference>
<gene>
    <name evidence="1" type="ORF">C7H19_16460</name>
</gene>
<keyword evidence="2" id="KW-1185">Reference proteome</keyword>
<reference evidence="1 2" key="1">
    <citation type="submission" date="2018-03" db="EMBL/GenBank/DDBJ databases">
        <title>The ancient ancestry and fast evolution of plastids.</title>
        <authorList>
            <person name="Moore K.R."/>
            <person name="Magnabosco C."/>
            <person name="Momper L."/>
            <person name="Gold D.A."/>
            <person name="Bosak T."/>
            <person name="Fournier G.P."/>
        </authorList>
    </citation>
    <scope>NUCLEOTIDE SEQUENCE [LARGE SCALE GENOMIC DNA]</scope>
    <source>
        <strain evidence="1 2">CCALA 016</strain>
    </source>
</reference>
<name>A0A2T1LVF4_9CHRO</name>
<protein>
    <submittedName>
        <fullName evidence="1">Uncharacterized protein</fullName>
    </submittedName>
</protein>
<organism evidence="1 2">
    <name type="scientific">Aphanothece hegewaldii CCALA 016</name>
    <dbReference type="NCBI Taxonomy" id="2107694"/>
    <lineage>
        <taxon>Bacteria</taxon>
        <taxon>Bacillati</taxon>
        <taxon>Cyanobacteriota</taxon>
        <taxon>Cyanophyceae</taxon>
        <taxon>Oscillatoriophycideae</taxon>
        <taxon>Chroococcales</taxon>
        <taxon>Aphanothecaceae</taxon>
        <taxon>Aphanothece</taxon>
    </lineage>
</organism>
<proteinExistence type="predicted"/>
<dbReference type="OrthoDB" id="527295at2"/>
<dbReference type="Proteomes" id="UP000239001">
    <property type="component" value="Unassembled WGS sequence"/>
</dbReference>
<comment type="caution">
    <text evidence="1">The sequence shown here is derived from an EMBL/GenBank/DDBJ whole genome shotgun (WGS) entry which is preliminary data.</text>
</comment>
<dbReference type="AlphaFoldDB" id="A0A2T1LVF4"/>
<reference evidence="1 2" key="2">
    <citation type="submission" date="2018-03" db="EMBL/GenBank/DDBJ databases">
        <authorList>
            <person name="Keele B.F."/>
        </authorList>
    </citation>
    <scope>NUCLEOTIDE SEQUENCE [LARGE SCALE GENOMIC DNA]</scope>
    <source>
        <strain evidence="1 2">CCALA 016</strain>
    </source>
</reference>
<accession>A0A2T1LVF4</accession>
<evidence type="ECO:0000313" key="1">
    <source>
        <dbReference type="EMBL" id="PSF35596.1"/>
    </source>
</evidence>
<dbReference type="RefSeq" id="WP_106458009.1">
    <property type="nucleotide sequence ID" value="NZ_PXOH01000019.1"/>
</dbReference>